<evidence type="ECO:0000313" key="3">
    <source>
        <dbReference type="EMBL" id="EHK24312.1"/>
    </source>
</evidence>
<feature type="transmembrane region" description="Helical" evidence="2">
    <location>
        <begin position="165"/>
        <end position="183"/>
    </location>
</feature>
<dbReference type="GeneID" id="25796180"/>
<protein>
    <submittedName>
        <fullName evidence="3">Uncharacterized protein</fullName>
    </submittedName>
</protein>
<dbReference type="Proteomes" id="UP000007115">
    <property type="component" value="Unassembled WGS sequence"/>
</dbReference>
<accession>G9MLT8</accession>
<keyword evidence="4" id="KW-1185">Reference proteome</keyword>
<feature type="region of interest" description="Disordered" evidence="1">
    <location>
        <begin position="78"/>
        <end position="131"/>
    </location>
</feature>
<feature type="compositionally biased region" description="Basic and acidic residues" evidence="1">
    <location>
        <begin position="104"/>
        <end position="114"/>
    </location>
</feature>
<evidence type="ECO:0000313" key="4">
    <source>
        <dbReference type="Proteomes" id="UP000007115"/>
    </source>
</evidence>
<feature type="transmembrane region" description="Helical" evidence="2">
    <location>
        <begin position="140"/>
        <end position="159"/>
    </location>
</feature>
<comment type="caution">
    <text evidence="3">The sequence shown here is derived from an EMBL/GenBank/DDBJ whole genome shotgun (WGS) entry which is preliminary data.</text>
</comment>
<feature type="compositionally biased region" description="Polar residues" evidence="1">
    <location>
        <begin position="84"/>
        <end position="99"/>
    </location>
</feature>
<dbReference type="InParanoid" id="G9MLT8"/>
<keyword evidence="2" id="KW-0812">Transmembrane</keyword>
<dbReference type="OrthoDB" id="10626790at2759"/>
<evidence type="ECO:0000256" key="1">
    <source>
        <dbReference type="SAM" id="MobiDB-lite"/>
    </source>
</evidence>
<organism evidence="3 4">
    <name type="scientific">Hypocrea virens (strain Gv29-8 / FGSC 10586)</name>
    <name type="common">Gliocladium virens</name>
    <name type="synonym">Trichoderma virens</name>
    <dbReference type="NCBI Taxonomy" id="413071"/>
    <lineage>
        <taxon>Eukaryota</taxon>
        <taxon>Fungi</taxon>
        <taxon>Dikarya</taxon>
        <taxon>Ascomycota</taxon>
        <taxon>Pezizomycotina</taxon>
        <taxon>Sordariomycetes</taxon>
        <taxon>Hypocreomycetidae</taxon>
        <taxon>Hypocreales</taxon>
        <taxon>Hypocreaceae</taxon>
        <taxon>Trichoderma</taxon>
    </lineage>
</organism>
<dbReference type="EMBL" id="ABDF02000004">
    <property type="protein sequence ID" value="EHK24312.1"/>
    <property type="molecule type" value="Genomic_DNA"/>
</dbReference>
<gene>
    <name evidence="3" type="ORF">TRIVIDRAFT_61111</name>
</gene>
<proteinExistence type="predicted"/>
<dbReference type="AlphaFoldDB" id="G9MLT8"/>
<dbReference type="RefSeq" id="XP_013958524.1">
    <property type="nucleotide sequence ID" value="XM_014103049.1"/>
</dbReference>
<reference evidence="3 4" key="1">
    <citation type="journal article" date="2011" name="Genome Biol.">
        <title>Comparative genome sequence analysis underscores mycoparasitism as the ancestral life style of Trichoderma.</title>
        <authorList>
            <person name="Kubicek C.P."/>
            <person name="Herrera-Estrella A."/>
            <person name="Seidl-Seiboth V."/>
            <person name="Martinez D.A."/>
            <person name="Druzhinina I.S."/>
            <person name="Thon M."/>
            <person name="Zeilinger S."/>
            <person name="Casas-Flores S."/>
            <person name="Horwitz B.A."/>
            <person name="Mukherjee P.K."/>
            <person name="Mukherjee M."/>
            <person name="Kredics L."/>
            <person name="Alcaraz L.D."/>
            <person name="Aerts A."/>
            <person name="Antal Z."/>
            <person name="Atanasova L."/>
            <person name="Cervantes-Badillo M.G."/>
            <person name="Challacombe J."/>
            <person name="Chertkov O."/>
            <person name="McCluskey K."/>
            <person name="Coulpier F."/>
            <person name="Deshpande N."/>
            <person name="von Doehren H."/>
            <person name="Ebbole D.J."/>
            <person name="Esquivel-Naranjo E.U."/>
            <person name="Fekete E."/>
            <person name="Flipphi M."/>
            <person name="Glaser F."/>
            <person name="Gomez-Rodriguez E.Y."/>
            <person name="Gruber S."/>
            <person name="Han C."/>
            <person name="Henrissat B."/>
            <person name="Hermosa R."/>
            <person name="Hernandez-Onate M."/>
            <person name="Karaffa L."/>
            <person name="Kosti I."/>
            <person name="Le Crom S."/>
            <person name="Lindquist E."/>
            <person name="Lucas S."/>
            <person name="Luebeck M."/>
            <person name="Luebeck P.S."/>
            <person name="Margeot A."/>
            <person name="Metz B."/>
            <person name="Misra M."/>
            <person name="Nevalainen H."/>
            <person name="Omann M."/>
            <person name="Packer N."/>
            <person name="Perrone G."/>
            <person name="Uresti-Rivera E.E."/>
            <person name="Salamov A."/>
            <person name="Schmoll M."/>
            <person name="Seiboth B."/>
            <person name="Shapiro H."/>
            <person name="Sukno S."/>
            <person name="Tamayo-Ramos J.A."/>
            <person name="Tisch D."/>
            <person name="Wiest A."/>
            <person name="Wilkinson H.H."/>
            <person name="Zhang M."/>
            <person name="Coutinho P.M."/>
            <person name="Kenerley C.M."/>
            <person name="Monte E."/>
            <person name="Baker S.E."/>
            <person name="Grigoriev I.V."/>
        </authorList>
    </citation>
    <scope>NUCLEOTIDE SEQUENCE [LARGE SCALE GENOMIC DNA]</scope>
    <source>
        <strain evidence="4">Gv29-8 / FGSC 10586</strain>
    </source>
</reference>
<dbReference type="HOGENOM" id="CLU_1349098_0_0_1"/>
<dbReference type="VEuPathDB" id="FungiDB:TRIVIDRAFT_61111"/>
<keyword evidence="2" id="KW-1133">Transmembrane helix</keyword>
<feature type="compositionally biased region" description="Polar residues" evidence="1">
    <location>
        <begin position="1"/>
        <end position="12"/>
    </location>
</feature>
<sequence length="203" mass="22227">MPQSGLVNSASLHQGEAKRVPGLALSEEVENKSEAFLRSLIRELSFDDSLMSEGGDERRGSGDDFLVRQWMFGSILDSDGDGNENVSETSTLLPTSRRPSSLAHVEDGGRNRDEEGGEQGQGPRRRRRESSRRRLLCEEMLRVGMLVATVAVVGLTVVRALKGKFSPGLLAGGGLMMVMCILVNKRELRGQLAAYEYDAGFRL</sequence>
<keyword evidence="2" id="KW-0472">Membrane</keyword>
<feature type="region of interest" description="Disordered" evidence="1">
    <location>
        <begin position="1"/>
        <end position="25"/>
    </location>
</feature>
<evidence type="ECO:0000256" key="2">
    <source>
        <dbReference type="SAM" id="Phobius"/>
    </source>
</evidence>
<name>G9MLT8_HYPVG</name>